<dbReference type="Proteomes" id="UP000541444">
    <property type="component" value="Unassembled WGS sequence"/>
</dbReference>
<proteinExistence type="predicted"/>
<name>A0A7J7L8Z9_9MAGN</name>
<evidence type="ECO:0000313" key="1">
    <source>
        <dbReference type="EMBL" id="KAF6139117.1"/>
    </source>
</evidence>
<protein>
    <submittedName>
        <fullName evidence="1">Uncharacterized protein</fullName>
    </submittedName>
</protein>
<dbReference type="AlphaFoldDB" id="A0A7J7L8Z9"/>
<feature type="non-terminal residue" evidence="1">
    <location>
        <position position="62"/>
    </location>
</feature>
<accession>A0A7J7L8Z9</accession>
<dbReference type="EMBL" id="JACGCM010002533">
    <property type="protein sequence ID" value="KAF6139117.1"/>
    <property type="molecule type" value="Genomic_DNA"/>
</dbReference>
<sequence>MRSKEKKLKSFGTEREIPLFLQDELWHTEKPSVSESERYNENPGLFILGEEEVLREKERERE</sequence>
<keyword evidence="2" id="KW-1185">Reference proteome</keyword>
<organism evidence="1 2">
    <name type="scientific">Kingdonia uniflora</name>
    <dbReference type="NCBI Taxonomy" id="39325"/>
    <lineage>
        <taxon>Eukaryota</taxon>
        <taxon>Viridiplantae</taxon>
        <taxon>Streptophyta</taxon>
        <taxon>Embryophyta</taxon>
        <taxon>Tracheophyta</taxon>
        <taxon>Spermatophyta</taxon>
        <taxon>Magnoliopsida</taxon>
        <taxon>Ranunculales</taxon>
        <taxon>Circaeasteraceae</taxon>
        <taxon>Kingdonia</taxon>
    </lineage>
</organism>
<reference evidence="1 2" key="1">
    <citation type="journal article" date="2020" name="IScience">
        <title>Genome Sequencing of the Endangered Kingdonia uniflora (Circaeasteraceae, Ranunculales) Reveals Potential Mechanisms of Evolutionary Specialization.</title>
        <authorList>
            <person name="Sun Y."/>
            <person name="Deng T."/>
            <person name="Zhang A."/>
            <person name="Moore M.J."/>
            <person name="Landis J.B."/>
            <person name="Lin N."/>
            <person name="Zhang H."/>
            <person name="Zhang X."/>
            <person name="Huang J."/>
            <person name="Zhang X."/>
            <person name="Sun H."/>
            <person name="Wang H."/>
        </authorList>
    </citation>
    <scope>NUCLEOTIDE SEQUENCE [LARGE SCALE GENOMIC DNA]</scope>
    <source>
        <strain evidence="1">TB1705</strain>
        <tissue evidence="1">Leaf</tissue>
    </source>
</reference>
<evidence type="ECO:0000313" key="2">
    <source>
        <dbReference type="Proteomes" id="UP000541444"/>
    </source>
</evidence>
<gene>
    <name evidence="1" type="ORF">GIB67_009960</name>
</gene>
<comment type="caution">
    <text evidence="1">The sequence shown here is derived from an EMBL/GenBank/DDBJ whole genome shotgun (WGS) entry which is preliminary data.</text>
</comment>